<dbReference type="GO" id="GO:0005524">
    <property type="term" value="F:ATP binding"/>
    <property type="evidence" value="ECO:0007669"/>
    <property type="project" value="UniProtKB-KW"/>
</dbReference>
<gene>
    <name evidence="6" type="ORF">CYJ73_17285</name>
</gene>
<proteinExistence type="inferred from homology"/>
<evidence type="ECO:0000256" key="3">
    <source>
        <dbReference type="ARBA" id="ARBA00022741"/>
    </source>
</evidence>
<accession>A0A2I1R5F4</accession>
<name>A0A2I1R5F4_9ACTN</name>
<organism evidence="6 7">
    <name type="scientific">Gordonia terrae</name>
    <dbReference type="NCBI Taxonomy" id="2055"/>
    <lineage>
        <taxon>Bacteria</taxon>
        <taxon>Bacillati</taxon>
        <taxon>Actinomycetota</taxon>
        <taxon>Actinomycetes</taxon>
        <taxon>Mycobacteriales</taxon>
        <taxon>Gordoniaceae</taxon>
        <taxon>Gordonia</taxon>
    </lineage>
</organism>
<dbReference type="InterPro" id="IPR003593">
    <property type="entry name" value="AAA+_ATPase"/>
</dbReference>
<dbReference type="Gene3D" id="3.40.50.300">
    <property type="entry name" value="P-loop containing nucleotide triphosphate hydrolases"/>
    <property type="match status" value="1"/>
</dbReference>
<evidence type="ECO:0000256" key="1">
    <source>
        <dbReference type="ARBA" id="ARBA00005417"/>
    </source>
</evidence>
<dbReference type="SMART" id="SM00382">
    <property type="entry name" value="AAA"/>
    <property type="match status" value="1"/>
</dbReference>
<protein>
    <submittedName>
        <fullName evidence="6">ABC transporter ATP-binding protein</fullName>
    </submittedName>
</protein>
<dbReference type="SUPFAM" id="SSF52540">
    <property type="entry name" value="P-loop containing nucleoside triphosphate hydrolases"/>
    <property type="match status" value="1"/>
</dbReference>
<reference evidence="6 7" key="1">
    <citation type="submission" date="2017-12" db="EMBL/GenBank/DDBJ databases">
        <title>Phylogenetic diversity of female urinary microbiome.</title>
        <authorList>
            <person name="Thomas-White K."/>
            <person name="Wolfe A.J."/>
        </authorList>
    </citation>
    <scope>NUCLEOTIDE SEQUENCE [LARGE SCALE GENOMIC DNA]</scope>
    <source>
        <strain evidence="6 7">UMB0777</strain>
    </source>
</reference>
<sequence length="279" mass="30259">MSLVATGLSRTFGRHTAVVDASLELRSGRITGLVGPNGAGKTTLLLLLAGLLAPDTGSITVDDAPVQPTDMRRLTGWMPDIFGTWESLTAREILTTFGKLYGMPTTQARQRAAELLELVHLTDLATRPAHELSRGQKQRLGFARALVHRPRILLLDEPASGMDPRSRMDLRSQLRRLADDGCSILVSSHILSELEEMVDDVVLMTEGRTHAPQGAAGGVWRIRLVGQPPGQARDVRFDDESDAARHLAQLVSSGAAVSEFTPVSTGIEDAYLALDPERR</sequence>
<dbReference type="EMBL" id="PKJC01000014">
    <property type="protein sequence ID" value="PKZ64352.1"/>
    <property type="molecule type" value="Genomic_DNA"/>
</dbReference>
<dbReference type="CDD" id="cd03230">
    <property type="entry name" value="ABC_DR_subfamily_A"/>
    <property type="match status" value="1"/>
</dbReference>
<comment type="similarity">
    <text evidence="1">Belongs to the ABC transporter superfamily.</text>
</comment>
<evidence type="ECO:0000256" key="2">
    <source>
        <dbReference type="ARBA" id="ARBA00022448"/>
    </source>
</evidence>
<dbReference type="AlphaFoldDB" id="A0A2I1R5F4"/>
<dbReference type="RefSeq" id="WP_064571666.1">
    <property type="nucleotide sequence ID" value="NZ_CP096585.1"/>
</dbReference>
<keyword evidence="4 6" id="KW-0067">ATP-binding</keyword>
<dbReference type="PANTHER" id="PTHR43335">
    <property type="entry name" value="ABC TRANSPORTER, ATP-BINDING PROTEIN"/>
    <property type="match status" value="1"/>
</dbReference>
<evidence type="ECO:0000313" key="6">
    <source>
        <dbReference type="EMBL" id="PKZ64352.1"/>
    </source>
</evidence>
<comment type="caution">
    <text evidence="6">The sequence shown here is derived from an EMBL/GenBank/DDBJ whole genome shotgun (WGS) entry which is preliminary data.</text>
</comment>
<evidence type="ECO:0000259" key="5">
    <source>
        <dbReference type="PROSITE" id="PS50893"/>
    </source>
</evidence>
<feature type="domain" description="ABC transporter" evidence="5">
    <location>
        <begin position="3"/>
        <end position="231"/>
    </location>
</feature>
<keyword evidence="2" id="KW-0813">Transport</keyword>
<dbReference type="PROSITE" id="PS50893">
    <property type="entry name" value="ABC_TRANSPORTER_2"/>
    <property type="match status" value="1"/>
</dbReference>
<evidence type="ECO:0000313" key="7">
    <source>
        <dbReference type="Proteomes" id="UP000234662"/>
    </source>
</evidence>
<evidence type="ECO:0000256" key="4">
    <source>
        <dbReference type="ARBA" id="ARBA00022840"/>
    </source>
</evidence>
<dbReference type="InterPro" id="IPR027417">
    <property type="entry name" value="P-loop_NTPase"/>
</dbReference>
<dbReference type="Proteomes" id="UP000234662">
    <property type="component" value="Unassembled WGS sequence"/>
</dbReference>
<dbReference type="Pfam" id="PF00005">
    <property type="entry name" value="ABC_tran"/>
    <property type="match status" value="1"/>
</dbReference>
<dbReference type="PANTHER" id="PTHR43335:SF11">
    <property type="entry name" value="ABC TRANSPORTER RELATED"/>
    <property type="match status" value="1"/>
</dbReference>
<dbReference type="STRING" id="2055.BCM27_17835"/>
<dbReference type="InterPro" id="IPR003439">
    <property type="entry name" value="ABC_transporter-like_ATP-bd"/>
</dbReference>
<keyword evidence="3" id="KW-0547">Nucleotide-binding</keyword>
<dbReference type="GO" id="GO:0016887">
    <property type="term" value="F:ATP hydrolysis activity"/>
    <property type="evidence" value="ECO:0007669"/>
    <property type="project" value="InterPro"/>
</dbReference>